<evidence type="ECO:0008006" key="6">
    <source>
        <dbReference type="Google" id="ProtNLM"/>
    </source>
</evidence>
<protein>
    <recommendedName>
        <fullName evidence="6">TRP C-terminal domain-containing protein</fullName>
    </recommendedName>
</protein>
<evidence type="ECO:0000313" key="3">
    <source>
        <dbReference type="EMBL" id="EKX32049.1"/>
    </source>
</evidence>
<evidence type="ECO:0000256" key="2">
    <source>
        <dbReference type="SAM" id="SignalP"/>
    </source>
</evidence>
<feature type="signal peptide" evidence="2">
    <location>
        <begin position="1"/>
        <end position="15"/>
    </location>
</feature>
<feature type="transmembrane region" description="Helical" evidence="1">
    <location>
        <begin position="89"/>
        <end position="110"/>
    </location>
</feature>
<keyword evidence="5" id="KW-1185">Reference proteome</keyword>
<feature type="transmembrane region" description="Helical" evidence="1">
    <location>
        <begin position="162"/>
        <end position="182"/>
    </location>
</feature>
<feature type="transmembrane region" description="Helical" evidence="1">
    <location>
        <begin position="135"/>
        <end position="156"/>
    </location>
</feature>
<gene>
    <name evidence="3" type="ORF">GUITHDRAFT_148887</name>
</gene>
<accession>L1I818</accession>
<reference evidence="5" key="2">
    <citation type="submission" date="2012-11" db="EMBL/GenBank/DDBJ databases">
        <authorList>
            <person name="Kuo A."/>
            <person name="Curtis B.A."/>
            <person name="Tanifuji G."/>
            <person name="Burki F."/>
            <person name="Gruber A."/>
            <person name="Irimia M."/>
            <person name="Maruyama S."/>
            <person name="Arias M.C."/>
            <person name="Ball S.G."/>
            <person name="Gile G.H."/>
            <person name="Hirakawa Y."/>
            <person name="Hopkins J.F."/>
            <person name="Rensing S.A."/>
            <person name="Schmutz J."/>
            <person name="Symeonidi A."/>
            <person name="Elias M."/>
            <person name="Eveleigh R.J."/>
            <person name="Herman E.K."/>
            <person name="Klute M.J."/>
            <person name="Nakayama T."/>
            <person name="Obornik M."/>
            <person name="Reyes-Prieto A."/>
            <person name="Armbrust E.V."/>
            <person name="Aves S.J."/>
            <person name="Beiko R.G."/>
            <person name="Coutinho P."/>
            <person name="Dacks J.B."/>
            <person name="Durnford D.G."/>
            <person name="Fast N.M."/>
            <person name="Green B.R."/>
            <person name="Grisdale C."/>
            <person name="Hempe F."/>
            <person name="Henrissat B."/>
            <person name="Hoppner M.P."/>
            <person name="Ishida K.-I."/>
            <person name="Kim E."/>
            <person name="Koreny L."/>
            <person name="Kroth P.G."/>
            <person name="Liu Y."/>
            <person name="Malik S.-B."/>
            <person name="Maier U.G."/>
            <person name="McRose D."/>
            <person name="Mock T."/>
            <person name="Neilson J.A."/>
            <person name="Onodera N.T."/>
            <person name="Poole A.M."/>
            <person name="Pritham E.J."/>
            <person name="Richards T.A."/>
            <person name="Rocap G."/>
            <person name="Roy S.W."/>
            <person name="Sarai C."/>
            <person name="Schaack S."/>
            <person name="Shirato S."/>
            <person name="Slamovits C.H."/>
            <person name="Spencer D.F."/>
            <person name="Suzuki S."/>
            <person name="Worden A.Z."/>
            <person name="Zauner S."/>
            <person name="Barry K."/>
            <person name="Bell C."/>
            <person name="Bharti A.K."/>
            <person name="Crow J.A."/>
            <person name="Grimwood J."/>
            <person name="Kramer R."/>
            <person name="Lindquist E."/>
            <person name="Lucas S."/>
            <person name="Salamov A."/>
            <person name="McFadden G.I."/>
            <person name="Lane C.E."/>
            <person name="Keeling P.J."/>
            <person name="Gray M.W."/>
            <person name="Grigoriev I.V."/>
            <person name="Archibald J.M."/>
        </authorList>
    </citation>
    <scope>NUCLEOTIDE SEQUENCE</scope>
    <source>
        <strain evidence="5">CCMP2712</strain>
    </source>
</reference>
<keyword evidence="1" id="KW-1133">Transmembrane helix</keyword>
<reference evidence="4" key="3">
    <citation type="submission" date="2016-03" db="UniProtKB">
        <authorList>
            <consortium name="EnsemblProtists"/>
        </authorList>
    </citation>
    <scope>IDENTIFICATION</scope>
</reference>
<feature type="transmembrane region" description="Helical" evidence="1">
    <location>
        <begin position="254"/>
        <end position="274"/>
    </location>
</feature>
<keyword evidence="1" id="KW-0812">Transmembrane</keyword>
<evidence type="ECO:0000256" key="1">
    <source>
        <dbReference type="SAM" id="Phobius"/>
    </source>
</evidence>
<feature type="chain" id="PRO_5011944427" description="TRP C-terminal domain-containing protein" evidence="2">
    <location>
        <begin position="16"/>
        <end position="275"/>
    </location>
</feature>
<dbReference type="AlphaFoldDB" id="L1I818"/>
<dbReference type="RefSeq" id="XP_005819029.1">
    <property type="nucleotide sequence ID" value="XM_005818972.1"/>
</dbReference>
<sequence length="275" mass="30474">MAFTVLFAALQFAVALTAIVVTSKIVGPRLYYYHTRITTHNMDALWSRNVSFVALHPGGMDDMGMGGAGFDSVTASQGNRIMPSHLDSVTLTILPVLLVTLWTTMTIFKLPESRQSCSKISPEDSYSHETMQEHATWHILFFGILFVLNAAFVVYVCSPVDLPVVTLVTCILVLAGEIVTLPRGEEEGHTLANFLRSLSLLLMLIVYTFLYSQARNDAEGVMAAVAARFFLDMILVICHTGNGVVMEHIVECRVLYVVCNSVLLTSLYACWGRWR</sequence>
<keyword evidence="1" id="KW-0472">Membrane</keyword>
<dbReference type="KEGG" id="gtt:GUITHDRAFT_148887"/>
<dbReference type="GeneID" id="17288783"/>
<dbReference type="Proteomes" id="UP000011087">
    <property type="component" value="Unassembled WGS sequence"/>
</dbReference>
<dbReference type="PaxDb" id="55529-EKX32049"/>
<feature type="transmembrane region" description="Helical" evidence="1">
    <location>
        <begin position="220"/>
        <end position="242"/>
    </location>
</feature>
<organism evidence="3">
    <name type="scientific">Guillardia theta (strain CCMP2712)</name>
    <name type="common">Cryptophyte</name>
    <dbReference type="NCBI Taxonomy" id="905079"/>
    <lineage>
        <taxon>Eukaryota</taxon>
        <taxon>Cryptophyceae</taxon>
        <taxon>Pyrenomonadales</taxon>
        <taxon>Geminigeraceae</taxon>
        <taxon>Guillardia</taxon>
    </lineage>
</organism>
<evidence type="ECO:0000313" key="5">
    <source>
        <dbReference type="Proteomes" id="UP000011087"/>
    </source>
</evidence>
<proteinExistence type="predicted"/>
<dbReference type="HOGENOM" id="CLU_1013536_0_0_1"/>
<keyword evidence="2" id="KW-0732">Signal</keyword>
<evidence type="ECO:0000313" key="4">
    <source>
        <dbReference type="EnsemblProtists" id="EKX32049"/>
    </source>
</evidence>
<reference evidence="3 5" key="1">
    <citation type="journal article" date="2012" name="Nature">
        <title>Algal genomes reveal evolutionary mosaicism and the fate of nucleomorphs.</title>
        <authorList>
            <consortium name="DOE Joint Genome Institute"/>
            <person name="Curtis B.A."/>
            <person name="Tanifuji G."/>
            <person name="Burki F."/>
            <person name="Gruber A."/>
            <person name="Irimia M."/>
            <person name="Maruyama S."/>
            <person name="Arias M.C."/>
            <person name="Ball S.G."/>
            <person name="Gile G.H."/>
            <person name="Hirakawa Y."/>
            <person name="Hopkins J.F."/>
            <person name="Kuo A."/>
            <person name="Rensing S.A."/>
            <person name="Schmutz J."/>
            <person name="Symeonidi A."/>
            <person name="Elias M."/>
            <person name="Eveleigh R.J."/>
            <person name="Herman E.K."/>
            <person name="Klute M.J."/>
            <person name="Nakayama T."/>
            <person name="Obornik M."/>
            <person name="Reyes-Prieto A."/>
            <person name="Armbrust E.V."/>
            <person name="Aves S.J."/>
            <person name="Beiko R.G."/>
            <person name="Coutinho P."/>
            <person name="Dacks J.B."/>
            <person name="Durnford D.G."/>
            <person name="Fast N.M."/>
            <person name="Green B.R."/>
            <person name="Grisdale C.J."/>
            <person name="Hempel F."/>
            <person name="Henrissat B."/>
            <person name="Hoppner M.P."/>
            <person name="Ishida K."/>
            <person name="Kim E."/>
            <person name="Koreny L."/>
            <person name="Kroth P.G."/>
            <person name="Liu Y."/>
            <person name="Malik S.B."/>
            <person name="Maier U.G."/>
            <person name="McRose D."/>
            <person name="Mock T."/>
            <person name="Neilson J.A."/>
            <person name="Onodera N.T."/>
            <person name="Poole A.M."/>
            <person name="Pritham E.J."/>
            <person name="Richards T.A."/>
            <person name="Rocap G."/>
            <person name="Roy S.W."/>
            <person name="Sarai C."/>
            <person name="Schaack S."/>
            <person name="Shirato S."/>
            <person name="Slamovits C.H."/>
            <person name="Spencer D.F."/>
            <person name="Suzuki S."/>
            <person name="Worden A.Z."/>
            <person name="Zauner S."/>
            <person name="Barry K."/>
            <person name="Bell C."/>
            <person name="Bharti A.K."/>
            <person name="Crow J.A."/>
            <person name="Grimwood J."/>
            <person name="Kramer R."/>
            <person name="Lindquist E."/>
            <person name="Lucas S."/>
            <person name="Salamov A."/>
            <person name="McFadden G.I."/>
            <person name="Lane C.E."/>
            <person name="Keeling P.J."/>
            <person name="Gray M.W."/>
            <person name="Grigoriev I.V."/>
            <person name="Archibald J.M."/>
        </authorList>
    </citation>
    <scope>NUCLEOTIDE SEQUENCE</scope>
    <source>
        <strain evidence="3 5">CCMP2712</strain>
    </source>
</reference>
<dbReference type="EMBL" id="JH993215">
    <property type="protein sequence ID" value="EKX32049.1"/>
    <property type="molecule type" value="Genomic_DNA"/>
</dbReference>
<name>L1I818_GUITC</name>
<feature type="transmembrane region" description="Helical" evidence="1">
    <location>
        <begin position="194"/>
        <end position="214"/>
    </location>
</feature>
<dbReference type="EnsemblProtists" id="EKX32049">
    <property type="protein sequence ID" value="EKX32049"/>
    <property type="gene ID" value="GUITHDRAFT_148887"/>
</dbReference>